<dbReference type="PRINTS" id="PR00385">
    <property type="entry name" value="P450"/>
</dbReference>
<keyword evidence="3 4" id="KW-0349">Heme</keyword>
<name>A0A6G0X135_9STRA</name>
<sequence>MLTNFSSMVPQLSTTDSVKIATAATAVLVGSAILRFVWKSRQYDHLPQPPASSLLFGHIGDTWGKVATWNIKGDYPEPFLSWMKQYGGVVHYREFFDHVVMITDPVALQYMLVSNGVNYPRQVIARRYFGVSLARCLCIILEQDILLGDGLLSVDGKLHDAYRKIMNPLFTVSKIKAFVDIFDKQTQQYCEKVLEPACDNSTPVDLSQMFTKLMLSIVGLTVLGLDFDSSPEALEAYENCMIEMSPAMLIGVFTIPGFFSFPIPSLMKRRKAQATLRKILQDIIHQKLAAPASDNPKDLLDMILPHSTTQEVITHTVTFIVAGHDTSSNTLGFVFGTLFDYPDAVAGIRAEYNKVISNYCSLKSWEAVSELVYTQAVIHEALRLNSVVIMTMLRNSQDNDTIPMSDASTVFIPKGTNINLNMAAMHRNPKYWKDPDSFIPARFIEGSTEWDADLDLRGGKPHAFYFMPFSAGSKNCIGQRFAMAELQVIVATLVSKFDFAPSANMDMSHEYGGITVRPVKVEMTVRRAKAPSA</sequence>
<evidence type="ECO:0000313" key="6">
    <source>
        <dbReference type="Proteomes" id="UP000481153"/>
    </source>
</evidence>
<accession>A0A6G0X135</accession>
<dbReference type="GO" id="GO:0020037">
    <property type="term" value="F:heme binding"/>
    <property type="evidence" value="ECO:0007669"/>
    <property type="project" value="InterPro"/>
</dbReference>
<evidence type="ECO:0000256" key="4">
    <source>
        <dbReference type="RuleBase" id="RU000461"/>
    </source>
</evidence>
<proteinExistence type="inferred from homology"/>
<dbReference type="EMBL" id="VJMJ01000122">
    <property type="protein sequence ID" value="KAF0733511.1"/>
    <property type="molecule type" value="Genomic_DNA"/>
</dbReference>
<dbReference type="Pfam" id="PF00067">
    <property type="entry name" value="p450"/>
    <property type="match status" value="1"/>
</dbReference>
<evidence type="ECO:0000313" key="5">
    <source>
        <dbReference type="EMBL" id="KAF0733511.1"/>
    </source>
</evidence>
<comment type="similarity">
    <text evidence="2 4">Belongs to the cytochrome P450 family.</text>
</comment>
<dbReference type="Gene3D" id="1.10.630.10">
    <property type="entry name" value="Cytochrome P450"/>
    <property type="match status" value="1"/>
</dbReference>
<gene>
    <name evidence="5" type="ORF">Ae201684_009748</name>
</gene>
<dbReference type="PRINTS" id="PR00463">
    <property type="entry name" value="EP450I"/>
</dbReference>
<dbReference type="AlphaFoldDB" id="A0A6G0X135"/>
<dbReference type="InterPro" id="IPR017972">
    <property type="entry name" value="Cyt_P450_CS"/>
</dbReference>
<dbReference type="VEuPathDB" id="FungiDB:AeMF1_014301"/>
<feature type="binding site" description="axial binding residue" evidence="3">
    <location>
        <position position="476"/>
    </location>
    <ligand>
        <name>heme</name>
        <dbReference type="ChEBI" id="CHEBI:30413"/>
    </ligand>
    <ligandPart>
        <name>Fe</name>
        <dbReference type="ChEBI" id="CHEBI:18248"/>
    </ligandPart>
</feature>
<evidence type="ECO:0000256" key="2">
    <source>
        <dbReference type="ARBA" id="ARBA00010617"/>
    </source>
</evidence>
<comment type="caution">
    <text evidence="5">The sequence shown here is derived from an EMBL/GenBank/DDBJ whole genome shotgun (WGS) entry which is preliminary data.</text>
</comment>
<comment type="cofactor">
    <cofactor evidence="1 3">
        <name>heme</name>
        <dbReference type="ChEBI" id="CHEBI:30413"/>
    </cofactor>
</comment>
<dbReference type="PANTHER" id="PTHR24305:SF166">
    <property type="entry name" value="CYTOCHROME P450 12A4, MITOCHONDRIAL-RELATED"/>
    <property type="match status" value="1"/>
</dbReference>
<evidence type="ECO:0000256" key="1">
    <source>
        <dbReference type="ARBA" id="ARBA00001971"/>
    </source>
</evidence>
<dbReference type="PANTHER" id="PTHR24305">
    <property type="entry name" value="CYTOCHROME P450"/>
    <property type="match status" value="1"/>
</dbReference>
<dbReference type="GO" id="GO:0016705">
    <property type="term" value="F:oxidoreductase activity, acting on paired donors, with incorporation or reduction of molecular oxygen"/>
    <property type="evidence" value="ECO:0007669"/>
    <property type="project" value="InterPro"/>
</dbReference>
<organism evidence="5 6">
    <name type="scientific">Aphanomyces euteiches</name>
    <dbReference type="NCBI Taxonomy" id="100861"/>
    <lineage>
        <taxon>Eukaryota</taxon>
        <taxon>Sar</taxon>
        <taxon>Stramenopiles</taxon>
        <taxon>Oomycota</taxon>
        <taxon>Saprolegniomycetes</taxon>
        <taxon>Saprolegniales</taxon>
        <taxon>Verrucalvaceae</taxon>
        <taxon>Aphanomyces</taxon>
    </lineage>
</organism>
<evidence type="ECO:0008006" key="7">
    <source>
        <dbReference type="Google" id="ProtNLM"/>
    </source>
</evidence>
<keyword evidence="4" id="KW-0503">Monooxygenase</keyword>
<dbReference type="GO" id="GO:0004497">
    <property type="term" value="F:monooxygenase activity"/>
    <property type="evidence" value="ECO:0007669"/>
    <property type="project" value="UniProtKB-KW"/>
</dbReference>
<dbReference type="InterPro" id="IPR036396">
    <property type="entry name" value="Cyt_P450_sf"/>
</dbReference>
<dbReference type="PROSITE" id="PS00086">
    <property type="entry name" value="CYTOCHROME_P450"/>
    <property type="match status" value="1"/>
</dbReference>
<protein>
    <recommendedName>
        <fullName evidence="7">Cytochrome P450</fullName>
    </recommendedName>
</protein>
<keyword evidence="4" id="KW-0560">Oxidoreductase</keyword>
<dbReference type="InterPro" id="IPR002401">
    <property type="entry name" value="Cyt_P450_E_grp-I"/>
</dbReference>
<dbReference type="SUPFAM" id="SSF48264">
    <property type="entry name" value="Cytochrome P450"/>
    <property type="match status" value="1"/>
</dbReference>
<dbReference type="InterPro" id="IPR001128">
    <property type="entry name" value="Cyt_P450"/>
</dbReference>
<dbReference type="Proteomes" id="UP000481153">
    <property type="component" value="Unassembled WGS sequence"/>
</dbReference>
<reference evidence="5 6" key="1">
    <citation type="submission" date="2019-07" db="EMBL/GenBank/DDBJ databases">
        <title>Genomics analysis of Aphanomyces spp. identifies a new class of oomycete effector associated with host adaptation.</title>
        <authorList>
            <person name="Gaulin E."/>
        </authorList>
    </citation>
    <scope>NUCLEOTIDE SEQUENCE [LARGE SCALE GENOMIC DNA]</scope>
    <source>
        <strain evidence="5 6">ATCC 201684</strain>
    </source>
</reference>
<keyword evidence="3 4" id="KW-0408">Iron</keyword>
<keyword evidence="6" id="KW-1185">Reference proteome</keyword>
<dbReference type="InterPro" id="IPR050121">
    <property type="entry name" value="Cytochrome_P450_monoxygenase"/>
</dbReference>
<evidence type="ECO:0000256" key="3">
    <source>
        <dbReference type="PIRSR" id="PIRSR602401-1"/>
    </source>
</evidence>
<dbReference type="GO" id="GO:0005506">
    <property type="term" value="F:iron ion binding"/>
    <property type="evidence" value="ECO:0007669"/>
    <property type="project" value="InterPro"/>
</dbReference>
<keyword evidence="3 4" id="KW-0479">Metal-binding</keyword>